<dbReference type="KEGG" id="tgr:Tgr7_1977"/>
<dbReference type="EMBL" id="CP001339">
    <property type="protein sequence ID" value="ACL73058.1"/>
    <property type="molecule type" value="Genomic_DNA"/>
</dbReference>
<evidence type="ECO:0000313" key="8">
    <source>
        <dbReference type="Proteomes" id="UP000002383"/>
    </source>
</evidence>
<organism evidence="7 8">
    <name type="scientific">Thioalkalivibrio sulfidiphilus (strain HL-EbGR7)</name>
    <dbReference type="NCBI Taxonomy" id="396588"/>
    <lineage>
        <taxon>Bacteria</taxon>
        <taxon>Pseudomonadati</taxon>
        <taxon>Pseudomonadota</taxon>
        <taxon>Gammaproteobacteria</taxon>
        <taxon>Chromatiales</taxon>
        <taxon>Ectothiorhodospiraceae</taxon>
        <taxon>Thioalkalivibrio</taxon>
    </lineage>
</organism>
<comment type="subcellular location">
    <subcellularLocation>
        <location evidence="1">Cytoplasm</location>
        <location evidence="1">Cytosol</location>
    </subcellularLocation>
</comment>
<dbReference type="InterPro" id="IPR008622">
    <property type="entry name" value="FliT"/>
</dbReference>
<dbReference type="Gene3D" id="1.20.58.380">
    <property type="entry name" value="Flagellar protein flit"/>
    <property type="match status" value="1"/>
</dbReference>
<evidence type="ECO:0000256" key="4">
    <source>
        <dbReference type="ARBA" id="ARBA00023186"/>
    </source>
</evidence>
<keyword evidence="3" id="KW-1005">Bacterial flagellum biogenesis</keyword>
<proteinExistence type="predicted"/>
<dbReference type="OrthoDB" id="7013020at2"/>
<gene>
    <name evidence="7" type="ordered locus">Tgr7_1977</name>
</gene>
<evidence type="ECO:0000256" key="5">
    <source>
        <dbReference type="ARBA" id="ARBA00093797"/>
    </source>
</evidence>
<keyword evidence="4" id="KW-0143">Chaperone</keyword>
<sequence>MGDERSAKESQLGECTAPTGDLHEGLSLALAHVEAALVHARAGEWEAAGERDRQCRAQVEALVGNAGNLDPEPLADGLSAIRERYRELLTLAETERDRLADDVRQSVKGRVGTRAYEENR</sequence>
<keyword evidence="2" id="KW-0963">Cytoplasm</keyword>
<dbReference type="HOGENOM" id="CLU_2048671_0_0_6"/>
<dbReference type="RefSeq" id="WP_012638537.1">
    <property type="nucleotide sequence ID" value="NC_011901.1"/>
</dbReference>
<name>B8GT43_THISH</name>
<evidence type="ECO:0000256" key="6">
    <source>
        <dbReference type="SAM" id="MobiDB-lite"/>
    </source>
</evidence>
<keyword evidence="8" id="KW-1185">Reference proteome</keyword>
<accession>B8GT43</accession>
<dbReference type="Pfam" id="PF05400">
    <property type="entry name" value="FliT"/>
    <property type="match status" value="1"/>
</dbReference>
<dbReference type="Proteomes" id="UP000002383">
    <property type="component" value="Chromosome"/>
</dbReference>
<evidence type="ECO:0000256" key="3">
    <source>
        <dbReference type="ARBA" id="ARBA00022795"/>
    </source>
</evidence>
<dbReference type="GO" id="GO:0044781">
    <property type="term" value="P:bacterial-type flagellum organization"/>
    <property type="evidence" value="ECO:0007669"/>
    <property type="project" value="UniProtKB-KW"/>
</dbReference>
<protein>
    <recommendedName>
        <fullName evidence="5">Flagellar protein FliT</fullName>
    </recommendedName>
</protein>
<feature type="region of interest" description="Disordered" evidence="6">
    <location>
        <begin position="1"/>
        <end position="21"/>
    </location>
</feature>
<evidence type="ECO:0000313" key="7">
    <source>
        <dbReference type="EMBL" id="ACL73058.1"/>
    </source>
</evidence>
<reference evidence="7 8" key="1">
    <citation type="journal article" date="2011" name="Stand. Genomic Sci.">
        <title>Complete genome sequence of 'Thioalkalivibrio sulfidophilus' HL-EbGr7.</title>
        <authorList>
            <person name="Muyzer G."/>
            <person name="Sorokin D.Y."/>
            <person name="Mavromatis K."/>
            <person name="Lapidus A."/>
            <person name="Clum A."/>
            <person name="Ivanova N."/>
            <person name="Pati A."/>
            <person name="d'Haeseleer P."/>
            <person name="Woyke T."/>
            <person name="Kyrpides N.C."/>
        </authorList>
    </citation>
    <scope>NUCLEOTIDE SEQUENCE [LARGE SCALE GENOMIC DNA]</scope>
    <source>
        <strain evidence="7 8">HL-EbGR7</strain>
    </source>
</reference>
<evidence type="ECO:0000256" key="1">
    <source>
        <dbReference type="ARBA" id="ARBA00004514"/>
    </source>
</evidence>
<dbReference type="AlphaFoldDB" id="B8GT43"/>
<evidence type="ECO:0000256" key="2">
    <source>
        <dbReference type="ARBA" id="ARBA00022490"/>
    </source>
</evidence>